<dbReference type="InterPro" id="IPR023631">
    <property type="entry name" value="Amidase_dom"/>
</dbReference>
<feature type="active site" description="Charge relay system" evidence="5">
    <location>
        <position position="146"/>
    </location>
</feature>
<sequence>MPPATVTIASGSTWQEVAADRQAYRDASIARLTPSLPDIPSIPLNAIPLAKQILTAAEVKITETTVEELVPKLATGELKATDVVKAFLRRAGVAQRALARAVDGQTNCVTELLPERALQRAAFLDTYLSEHDKPLGPLHGLPISVKEHLGMKDCDLNGGFVAWVGKVSKEDAHLLQILWAAGAVFYVRTTQPQSLMHLETSSNLYGVTTNPFNTTLTSGGSSGGEGALIGFRGSILGIGSDIGGSIRSPAANNGVYGFKPTTMRVPNFGMVATMFGSEQILPTFGPLSTSLEGCKLFMKTVIDSKPWLKEPSLLPFPWKDDDAYRGRKPKIAVLWDDGVVKPHPPVTRALRQVIEKLKAKDNVEIVEWIPYKHDEAWAIIANLYFCDGGEEDFVVFREADEPERPLTTHILRNEHVQAHTISSMWQAVQRRDAYRMAYAHHWNSTATSTGPRGELHGMVDAILCPAVPGAAPKLDTSRWWGYTSQWNLLDLPAVVFPVDRVDPAQYSAAEKYTPRNEKDRYNWDLWELHGAEGYRNAPVSLQLVGRRYEDEKLIQTLEIVKAEAGIPFVDYL</sequence>
<accession>A0A0C3HGM8</accession>
<reference evidence="9" key="2">
    <citation type="submission" date="2015-01" db="EMBL/GenBank/DDBJ databases">
        <title>Evolutionary Origins and Diversification of the Mycorrhizal Mutualists.</title>
        <authorList>
            <consortium name="DOE Joint Genome Institute"/>
            <consortium name="Mycorrhizal Genomics Consortium"/>
            <person name="Kohler A."/>
            <person name="Kuo A."/>
            <person name="Nagy L.G."/>
            <person name="Floudas D."/>
            <person name="Copeland A."/>
            <person name="Barry K.W."/>
            <person name="Cichocki N."/>
            <person name="Veneault-Fourrey C."/>
            <person name="LaButti K."/>
            <person name="Lindquist E.A."/>
            <person name="Lipzen A."/>
            <person name="Lundell T."/>
            <person name="Morin E."/>
            <person name="Murat C."/>
            <person name="Riley R."/>
            <person name="Ohm R."/>
            <person name="Sun H."/>
            <person name="Tunlid A."/>
            <person name="Henrissat B."/>
            <person name="Grigoriev I.V."/>
            <person name="Hibbett D.S."/>
            <person name="Martin F."/>
        </authorList>
    </citation>
    <scope>NUCLEOTIDE SEQUENCE [LARGE SCALE GENOMIC DNA]</scope>
    <source>
        <strain evidence="9">Zn</strain>
    </source>
</reference>
<evidence type="ECO:0000256" key="2">
    <source>
        <dbReference type="ARBA" id="ARBA00009199"/>
    </source>
</evidence>
<name>A0A0C3HGM8_OIDMZ</name>
<keyword evidence="4" id="KW-0378">Hydrolase</keyword>
<dbReference type="EC" id="3.5.1.4" evidence="3"/>
<protein>
    <recommendedName>
        <fullName evidence="3">amidase</fullName>
        <ecNumber evidence="3">3.5.1.4</ecNumber>
    </recommendedName>
</protein>
<keyword evidence="9" id="KW-1185">Reference proteome</keyword>
<dbReference type="PROSITE" id="PS00571">
    <property type="entry name" value="AMIDASES"/>
    <property type="match status" value="1"/>
</dbReference>
<evidence type="ECO:0000259" key="7">
    <source>
        <dbReference type="Pfam" id="PF01425"/>
    </source>
</evidence>
<dbReference type="PIRSF" id="PIRSF001221">
    <property type="entry name" value="Amidase_fungi"/>
    <property type="match status" value="1"/>
</dbReference>
<dbReference type="Proteomes" id="UP000054321">
    <property type="component" value="Unassembled WGS sequence"/>
</dbReference>
<feature type="domain" description="Amidase" evidence="7">
    <location>
        <begin position="99"/>
        <end position="553"/>
    </location>
</feature>
<evidence type="ECO:0000256" key="6">
    <source>
        <dbReference type="PIRSR" id="PIRSR001221-2"/>
    </source>
</evidence>
<reference evidence="8 9" key="1">
    <citation type="submission" date="2014-04" db="EMBL/GenBank/DDBJ databases">
        <authorList>
            <consortium name="DOE Joint Genome Institute"/>
            <person name="Kuo A."/>
            <person name="Martino E."/>
            <person name="Perotto S."/>
            <person name="Kohler A."/>
            <person name="Nagy L.G."/>
            <person name="Floudas D."/>
            <person name="Copeland A."/>
            <person name="Barry K.W."/>
            <person name="Cichocki N."/>
            <person name="Veneault-Fourrey C."/>
            <person name="LaButti K."/>
            <person name="Lindquist E.A."/>
            <person name="Lipzen A."/>
            <person name="Lundell T."/>
            <person name="Morin E."/>
            <person name="Murat C."/>
            <person name="Sun H."/>
            <person name="Tunlid A."/>
            <person name="Henrissat B."/>
            <person name="Grigoriev I.V."/>
            <person name="Hibbett D.S."/>
            <person name="Martin F."/>
            <person name="Nordberg H.P."/>
            <person name="Cantor M.N."/>
            <person name="Hua S.X."/>
        </authorList>
    </citation>
    <scope>NUCLEOTIDE SEQUENCE [LARGE SCALE GENOMIC DNA]</scope>
    <source>
        <strain evidence="8 9">Zn</strain>
    </source>
</reference>
<dbReference type="HOGENOM" id="CLU_009600_9_2_1"/>
<proteinExistence type="inferred from homology"/>
<organism evidence="8 9">
    <name type="scientific">Oidiodendron maius (strain Zn)</name>
    <dbReference type="NCBI Taxonomy" id="913774"/>
    <lineage>
        <taxon>Eukaryota</taxon>
        <taxon>Fungi</taxon>
        <taxon>Dikarya</taxon>
        <taxon>Ascomycota</taxon>
        <taxon>Pezizomycotina</taxon>
        <taxon>Leotiomycetes</taxon>
        <taxon>Leotiomycetes incertae sedis</taxon>
        <taxon>Myxotrichaceae</taxon>
        <taxon>Oidiodendron</taxon>
    </lineage>
</organism>
<evidence type="ECO:0000256" key="5">
    <source>
        <dbReference type="PIRSR" id="PIRSR001221-1"/>
    </source>
</evidence>
<evidence type="ECO:0000256" key="1">
    <source>
        <dbReference type="ARBA" id="ARBA00001311"/>
    </source>
</evidence>
<feature type="active site" description="Charge relay system" evidence="5">
    <location>
        <position position="221"/>
    </location>
</feature>
<feature type="binding site" evidence="6">
    <location>
        <position position="221"/>
    </location>
    <ligand>
        <name>substrate</name>
    </ligand>
</feature>
<dbReference type="Gene3D" id="3.90.1300.10">
    <property type="entry name" value="Amidase signature (AS) domain"/>
    <property type="match status" value="1"/>
</dbReference>
<dbReference type="InterPro" id="IPR036928">
    <property type="entry name" value="AS_sf"/>
</dbReference>
<feature type="binding site" evidence="6">
    <location>
        <position position="195"/>
    </location>
    <ligand>
        <name>substrate</name>
    </ligand>
</feature>
<dbReference type="SUPFAM" id="SSF75304">
    <property type="entry name" value="Amidase signature (AS) enzymes"/>
    <property type="match status" value="1"/>
</dbReference>
<evidence type="ECO:0000313" key="8">
    <source>
        <dbReference type="EMBL" id="KIN02265.1"/>
    </source>
</evidence>
<dbReference type="PANTHER" id="PTHR46072">
    <property type="entry name" value="AMIDASE-RELATED-RELATED"/>
    <property type="match status" value="1"/>
</dbReference>
<evidence type="ECO:0000256" key="4">
    <source>
        <dbReference type="ARBA" id="ARBA00022801"/>
    </source>
</evidence>
<dbReference type="FunCoup" id="A0A0C3HGM8">
    <property type="interactions" value="55"/>
</dbReference>
<evidence type="ECO:0000256" key="3">
    <source>
        <dbReference type="ARBA" id="ARBA00012922"/>
    </source>
</evidence>
<dbReference type="PANTHER" id="PTHR46072:SF4">
    <property type="entry name" value="AMIDASE C550.07-RELATED"/>
    <property type="match status" value="1"/>
</dbReference>
<dbReference type="GO" id="GO:0004040">
    <property type="term" value="F:amidase activity"/>
    <property type="evidence" value="ECO:0007669"/>
    <property type="project" value="UniProtKB-EC"/>
</dbReference>
<evidence type="ECO:0000313" key="9">
    <source>
        <dbReference type="Proteomes" id="UP000054321"/>
    </source>
</evidence>
<comment type="similarity">
    <text evidence="2">Belongs to the amidase family.</text>
</comment>
<dbReference type="OrthoDB" id="6428749at2759"/>
<gene>
    <name evidence="8" type="ORF">OIDMADRAFT_144835</name>
</gene>
<dbReference type="EMBL" id="KN832875">
    <property type="protein sequence ID" value="KIN02265.1"/>
    <property type="molecule type" value="Genomic_DNA"/>
</dbReference>
<dbReference type="InterPro" id="IPR020556">
    <property type="entry name" value="Amidase_CS"/>
</dbReference>
<feature type="binding site" evidence="6">
    <location>
        <begin position="242"/>
        <end position="245"/>
    </location>
    <ligand>
        <name>substrate</name>
    </ligand>
</feature>
<feature type="active site" description="Acyl-ester intermediate" evidence="5">
    <location>
        <position position="245"/>
    </location>
</feature>
<dbReference type="AlphaFoldDB" id="A0A0C3HGM8"/>
<comment type="catalytic activity">
    <reaction evidence="1">
        <text>a monocarboxylic acid amide + H2O = a monocarboxylate + NH4(+)</text>
        <dbReference type="Rhea" id="RHEA:12020"/>
        <dbReference type="ChEBI" id="CHEBI:15377"/>
        <dbReference type="ChEBI" id="CHEBI:28938"/>
        <dbReference type="ChEBI" id="CHEBI:35757"/>
        <dbReference type="ChEBI" id="CHEBI:83628"/>
        <dbReference type="EC" id="3.5.1.4"/>
    </reaction>
</comment>
<dbReference type="Pfam" id="PF01425">
    <property type="entry name" value="Amidase"/>
    <property type="match status" value="1"/>
</dbReference>
<dbReference type="STRING" id="913774.A0A0C3HGM8"/>
<dbReference type="InParanoid" id="A0A0C3HGM8"/>